<dbReference type="PANTHER" id="PTHR19143:SF394">
    <property type="entry name" value="ANGIOPOIETIN-RELATED PROTEIN 3-LIKE"/>
    <property type="match status" value="1"/>
</dbReference>
<reference evidence="2" key="1">
    <citation type="submission" date="2021-10" db="EMBL/GenBank/DDBJ databases">
        <title>Tropical sea cucumber genome reveals ecological adaptation and Cuvierian tubules defense mechanism.</title>
        <authorList>
            <person name="Chen T."/>
        </authorList>
    </citation>
    <scope>NUCLEOTIDE SEQUENCE</scope>
    <source>
        <strain evidence="2">Nanhai2018</strain>
        <tissue evidence="2">Muscle</tissue>
    </source>
</reference>
<comment type="caution">
    <text evidence="2">The sequence shown here is derived from an EMBL/GenBank/DDBJ whole genome shotgun (WGS) entry which is preliminary data.</text>
</comment>
<protein>
    <submittedName>
        <fullName evidence="2">Tenascin-R</fullName>
    </submittedName>
</protein>
<dbReference type="InterPro" id="IPR002181">
    <property type="entry name" value="Fibrinogen_a/b/g_C_dom"/>
</dbReference>
<name>A0A9Q1BU31_HOLLE</name>
<organism evidence="2 3">
    <name type="scientific">Holothuria leucospilota</name>
    <name type="common">Black long sea cucumber</name>
    <name type="synonym">Mertensiothuria leucospilota</name>
    <dbReference type="NCBI Taxonomy" id="206669"/>
    <lineage>
        <taxon>Eukaryota</taxon>
        <taxon>Metazoa</taxon>
        <taxon>Echinodermata</taxon>
        <taxon>Eleutherozoa</taxon>
        <taxon>Echinozoa</taxon>
        <taxon>Holothuroidea</taxon>
        <taxon>Aspidochirotacea</taxon>
        <taxon>Aspidochirotida</taxon>
        <taxon>Holothuriidae</taxon>
        <taxon>Holothuria</taxon>
    </lineage>
</organism>
<dbReference type="EMBL" id="JAIZAY010000011">
    <property type="protein sequence ID" value="KAJ8033198.1"/>
    <property type="molecule type" value="Genomic_DNA"/>
</dbReference>
<accession>A0A9Q1BU31</accession>
<evidence type="ECO:0000313" key="3">
    <source>
        <dbReference type="Proteomes" id="UP001152320"/>
    </source>
</evidence>
<dbReference type="InterPro" id="IPR036056">
    <property type="entry name" value="Fibrinogen-like_C"/>
</dbReference>
<dbReference type="InterPro" id="IPR050373">
    <property type="entry name" value="Fibrinogen_C-term_domain"/>
</dbReference>
<keyword evidence="3" id="KW-1185">Reference proteome</keyword>
<evidence type="ECO:0000313" key="2">
    <source>
        <dbReference type="EMBL" id="KAJ8033198.1"/>
    </source>
</evidence>
<dbReference type="SMART" id="SM00186">
    <property type="entry name" value="FBG"/>
    <property type="match status" value="1"/>
</dbReference>
<gene>
    <name evidence="2" type="ORF">HOLleu_23358</name>
</gene>
<dbReference type="PROSITE" id="PS51406">
    <property type="entry name" value="FIBRINOGEN_C_2"/>
    <property type="match status" value="1"/>
</dbReference>
<dbReference type="PANTHER" id="PTHR19143">
    <property type="entry name" value="FIBRINOGEN/TENASCIN/ANGIOPOEITIN"/>
    <property type="match status" value="1"/>
</dbReference>
<dbReference type="Proteomes" id="UP001152320">
    <property type="component" value="Chromosome 11"/>
</dbReference>
<dbReference type="Pfam" id="PF00147">
    <property type="entry name" value="Fibrinogen_C"/>
    <property type="match status" value="1"/>
</dbReference>
<feature type="domain" description="Fibrinogen C-terminal" evidence="1">
    <location>
        <begin position="377"/>
        <end position="552"/>
    </location>
</feature>
<dbReference type="InterPro" id="IPR014716">
    <property type="entry name" value="Fibrinogen_a/b/g_C_1"/>
</dbReference>
<dbReference type="GO" id="GO:0005615">
    <property type="term" value="C:extracellular space"/>
    <property type="evidence" value="ECO:0007669"/>
    <property type="project" value="TreeGrafter"/>
</dbReference>
<evidence type="ECO:0000259" key="1">
    <source>
        <dbReference type="PROSITE" id="PS51406"/>
    </source>
</evidence>
<sequence length="579" mass="64966">MSAMPGELVEFDNLETTLSITNFECNFGVAYLCVNVESSSDSMPRFSLSGQVIGCAPTECNGIIVESSFAFLKSPHAILENTARQSTTIFMILNIAYNSSSFDFPKILWNIAKVHRADEEGIHIENVTLSDVRLTEGPTTRTELVVTSSFDTVGFACQNIPKLFCVTLESDPRFFVTFLRTSQTVCTPLPCKGVEVTLSKLSFNSPVSVTEGSICNFFNLDFFVTFANTSATVSGANLWELVIFGSSDIKGFGNYTFHKVISINNQSLRNQDAISSTEISFTQQQVTVDLTGVKCTDFSFVCVKINRDGMSSPTFTLTGVSESARIACQNLKCTEQNIMQCNAYQQQSDCFCAQSNKSGSVKFGNLSQCYCYTSSDEKCLWLPQDCYQLYKGGVRQDGVYTIHTKRCPQMSFNVYCDMTKVDWGWTQVFQKRTHPSSVAFNRSWSEYEDGFGNFEDNFWLGNEKLCHLTQQQSYKLRVDTSHSSSIYKEFSMSCANVNYTLLDTGSFSKGTDYFLDGLSSYKNMEFNTCDRREDCECGWWCCPDCNKATNLNRGDDNGQITWGHVPVTYSEMKLKPFNK</sequence>
<dbReference type="Gene3D" id="3.90.215.10">
    <property type="entry name" value="Gamma Fibrinogen, chain A, domain 1"/>
    <property type="match status" value="1"/>
</dbReference>
<dbReference type="AlphaFoldDB" id="A0A9Q1BU31"/>
<dbReference type="OrthoDB" id="6118826at2759"/>
<proteinExistence type="predicted"/>
<dbReference type="SUPFAM" id="SSF56496">
    <property type="entry name" value="Fibrinogen C-terminal domain-like"/>
    <property type="match status" value="1"/>
</dbReference>